<protein>
    <submittedName>
        <fullName evidence="2">Uncharacterized protein</fullName>
    </submittedName>
</protein>
<proteinExistence type="predicted"/>
<sequence>MTTIPNNCIHSSKSHSNRHLEHSIPQYNHMRVQEDSYKITY</sequence>
<accession>A0A2P2QKX4</accession>
<name>A0A2P2QKX4_RHIMU</name>
<organism evidence="2">
    <name type="scientific">Rhizophora mucronata</name>
    <name type="common">Asiatic mangrove</name>
    <dbReference type="NCBI Taxonomy" id="61149"/>
    <lineage>
        <taxon>Eukaryota</taxon>
        <taxon>Viridiplantae</taxon>
        <taxon>Streptophyta</taxon>
        <taxon>Embryophyta</taxon>
        <taxon>Tracheophyta</taxon>
        <taxon>Spermatophyta</taxon>
        <taxon>Magnoliopsida</taxon>
        <taxon>eudicotyledons</taxon>
        <taxon>Gunneridae</taxon>
        <taxon>Pentapetalae</taxon>
        <taxon>rosids</taxon>
        <taxon>fabids</taxon>
        <taxon>Malpighiales</taxon>
        <taxon>Rhizophoraceae</taxon>
        <taxon>Rhizophora</taxon>
    </lineage>
</organism>
<reference evidence="2" key="1">
    <citation type="submission" date="2018-02" db="EMBL/GenBank/DDBJ databases">
        <title>Rhizophora mucronata_Transcriptome.</title>
        <authorList>
            <person name="Meera S.P."/>
            <person name="Sreeshan A."/>
            <person name="Augustine A."/>
        </authorList>
    </citation>
    <scope>NUCLEOTIDE SEQUENCE</scope>
    <source>
        <tissue evidence="2">Leaf</tissue>
    </source>
</reference>
<feature type="region of interest" description="Disordered" evidence="1">
    <location>
        <begin position="1"/>
        <end position="20"/>
    </location>
</feature>
<dbReference type="AlphaFoldDB" id="A0A2P2QKX4"/>
<evidence type="ECO:0000256" key="1">
    <source>
        <dbReference type="SAM" id="MobiDB-lite"/>
    </source>
</evidence>
<feature type="compositionally biased region" description="Polar residues" evidence="1">
    <location>
        <begin position="1"/>
        <end position="11"/>
    </location>
</feature>
<dbReference type="EMBL" id="GGEC01087152">
    <property type="protein sequence ID" value="MBX67636.1"/>
    <property type="molecule type" value="Transcribed_RNA"/>
</dbReference>
<evidence type="ECO:0000313" key="2">
    <source>
        <dbReference type="EMBL" id="MBX67636.1"/>
    </source>
</evidence>